<reference evidence="3 4" key="1">
    <citation type="submission" date="2022-01" db="EMBL/GenBank/DDBJ databases">
        <title>Desulfofustis limnae sp. nov., a novel mesophilic sulfate-reducing bacterium isolated from marsh soil.</title>
        <authorList>
            <person name="Watanabe M."/>
            <person name="Takahashi A."/>
            <person name="Kojima H."/>
            <person name="Fukui M."/>
        </authorList>
    </citation>
    <scope>NUCLEOTIDE SEQUENCE [LARGE SCALE GENOMIC DNA]</scope>
    <source>
        <strain evidence="3 4">PPLL</strain>
    </source>
</reference>
<protein>
    <recommendedName>
        <fullName evidence="5">Secreted protein</fullName>
    </recommendedName>
</protein>
<evidence type="ECO:0000313" key="4">
    <source>
        <dbReference type="Proteomes" id="UP000830055"/>
    </source>
</evidence>
<evidence type="ECO:0000313" key="3">
    <source>
        <dbReference type="EMBL" id="BDD88226.1"/>
    </source>
</evidence>
<proteinExistence type="predicted"/>
<feature type="region of interest" description="Disordered" evidence="1">
    <location>
        <begin position="74"/>
        <end position="109"/>
    </location>
</feature>
<dbReference type="RefSeq" id="WP_284151608.1">
    <property type="nucleotide sequence ID" value="NZ_AP025516.1"/>
</dbReference>
<evidence type="ECO:0000256" key="1">
    <source>
        <dbReference type="SAM" id="MobiDB-lite"/>
    </source>
</evidence>
<feature type="compositionally biased region" description="Basic and acidic residues" evidence="1">
    <location>
        <begin position="84"/>
        <end position="97"/>
    </location>
</feature>
<organism evidence="3 4">
    <name type="scientific">Desulfofustis limnaeus</name>
    <dbReference type="NCBI Taxonomy" id="2740163"/>
    <lineage>
        <taxon>Bacteria</taxon>
        <taxon>Pseudomonadati</taxon>
        <taxon>Thermodesulfobacteriota</taxon>
        <taxon>Desulfobulbia</taxon>
        <taxon>Desulfobulbales</taxon>
        <taxon>Desulfocapsaceae</taxon>
        <taxon>Desulfofustis</taxon>
    </lineage>
</organism>
<keyword evidence="4" id="KW-1185">Reference proteome</keyword>
<sequence length="218" mass="23157">MKKTISMTAVSLLASSFLFITAAGAVVWSSDERGEANYFTSSTGKTLVVADRSMSGSSVHHSFGPVIWGSDERGQANYFPASPESERNLAATDDRSTDATGQVASGPVIWGSDERGEAQLFASSSADSPKGMTSEPAAELTVAGTIRIENPAIWPSEERLAAESVILRNDRGEVFELADNKVGNDLRYLDGKSVEIKGTALEGAGRTTISVDDYNLLK</sequence>
<dbReference type="EMBL" id="AP025516">
    <property type="protein sequence ID" value="BDD88226.1"/>
    <property type="molecule type" value="Genomic_DNA"/>
</dbReference>
<gene>
    <name evidence="3" type="ORF">DPPLL_25910</name>
</gene>
<dbReference type="Proteomes" id="UP000830055">
    <property type="component" value="Chromosome"/>
</dbReference>
<accession>A0ABN6M5S2</accession>
<feature type="chain" id="PRO_5046418916" description="Secreted protein" evidence="2">
    <location>
        <begin position="26"/>
        <end position="218"/>
    </location>
</feature>
<evidence type="ECO:0008006" key="5">
    <source>
        <dbReference type="Google" id="ProtNLM"/>
    </source>
</evidence>
<name>A0ABN6M5S2_9BACT</name>
<feature type="signal peptide" evidence="2">
    <location>
        <begin position="1"/>
        <end position="25"/>
    </location>
</feature>
<keyword evidence="2" id="KW-0732">Signal</keyword>
<evidence type="ECO:0000256" key="2">
    <source>
        <dbReference type="SAM" id="SignalP"/>
    </source>
</evidence>